<evidence type="ECO:0000256" key="1">
    <source>
        <dbReference type="ARBA" id="ARBA00005067"/>
    </source>
</evidence>
<organism evidence="11 12">
    <name type="scientific">Reinekea thalattae</name>
    <dbReference type="NCBI Taxonomy" id="2593301"/>
    <lineage>
        <taxon>Bacteria</taxon>
        <taxon>Pseudomonadati</taxon>
        <taxon>Pseudomonadota</taxon>
        <taxon>Gammaproteobacteria</taxon>
        <taxon>Oceanospirillales</taxon>
        <taxon>Saccharospirillaceae</taxon>
        <taxon>Reinekea</taxon>
    </lineage>
</organism>
<keyword evidence="4" id="KW-0827">Tyrosine biosynthesis</keyword>
<dbReference type="InterPro" id="IPR046826">
    <property type="entry name" value="PDH_N"/>
</dbReference>
<dbReference type="PANTHER" id="PTHR21363">
    <property type="entry name" value="PREPHENATE DEHYDROGENASE"/>
    <property type="match status" value="1"/>
</dbReference>
<keyword evidence="12" id="KW-1185">Reference proteome</keyword>
<evidence type="ECO:0000256" key="7">
    <source>
        <dbReference type="ARBA" id="ARBA00023027"/>
    </source>
</evidence>
<keyword evidence="7" id="KW-0520">NAD</keyword>
<dbReference type="InterPro" id="IPR046825">
    <property type="entry name" value="PDH_C"/>
</dbReference>
<reference evidence="11 12" key="1">
    <citation type="submission" date="2019-07" db="EMBL/GenBank/DDBJ databases">
        <title>Reinekea sp. strain SSH23 genome sequencing and assembly.</title>
        <authorList>
            <person name="Kim I."/>
        </authorList>
    </citation>
    <scope>NUCLEOTIDE SEQUENCE [LARGE SCALE GENOMIC DNA]</scope>
    <source>
        <strain evidence="11 12">SSH23</strain>
    </source>
</reference>
<evidence type="ECO:0000313" key="11">
    <source>
        <dbReference type="EMBL" id="TXR53141.1"/>
    </source>
</evidence>
<comment type="caution">
    <text evidence="11">The sequence shown here is derived from an EMBL/GenBank/DDBJ whole genome shotgun (WGS) entry which is preliminary data.</text>
</comment>
<evidence type="ECO:0000313" key="12">
    <source>
        <dbReference type="Proteomes" id="UP000321764"/>
    </source>
</evidence>
<evidence type="ECO:0000259" key="10">
    <source>
        <dbReference type="PROSITE" id="PS51176"/>
    </source>
</evidence>
<feature type="domain" description="Prephenate/arogenate dehydrogenase" evidence="10">
    <location>
        <begin position="5"/>
        <end position="291"/>
    </location>
</feature>
<sequence>MNQQPKVLVIGLGLIGASFAKALKSRHAAYVYGYNRGAGVAQQAKELAVIDEVVDDLQSLPPLDCIVLGVPVLAIAPVLEQIKPALSGLTLLTDVGSVKGEVVTIVQQTLGELPACFVPGHPIAGAEKSGLAAANETLFDDHMHIITPLASSSAAAIELVTQLWQACGADVISMSVEKHDEVLAATSHLPHLLAFSLVDTLSRESENSEIFKYAAGGFRDFSRIAASDPTMWHDIFLTNQSALLAVLRRFQADLSQLEQAVEQGDGAYLKQVFTQAKQSRDHFSDLLAARKKKSQ</sequence>
<evidence type="ECO:0000256" key="4">
    <source>
        <dbReference type="ARBA" id="ARBA00022498"/>
    </source>
</evidence>
<dbReference type="EMBL" id="VKAD01000001">
    <property type="protein sequence ID" value="TXR53141.1"/>
    <property type="molecule type" value="Genomic_DNA"/>
</dbReference>
<comment type="catalytic activity">
    <reaction evidence="9">
        <text>prephenate + NAD(+) = 3-(4-hydroxyphenyl)pyruvate + CO2 + NADH</text>
        <dbReference type="Rhea" id="RHEA:13869"/>
        <dbReference type="ChEBI" id="CHEBI:16526"/>
        <dbReference type="ChEBI" id="CHEBI:29934"/>
        <dbReference type="ChEBI" id="CHEBI:36242"/>
        <dbReference type="ChEBI" id="CHEBI:57540"/>
        <dbReference type="ChEBI" id="CHEBI:57945"/>
        <dbReference type="EC" id="1.3.1.12"/>
    </reaction>
</comment>
<keyword evidence="5" id="KW-0028">Amino-acid biosynthesis</keyword>
<dbReference type="InterPro" id="IPR050812">
    <property type="entry name" value="Preph/Arog_dehydrog"/>
</dbReference>
<dbReference type="InterPro" id="IPR003099">
    <property type="entry name" value="Prephen_DH"/>
</dbReference>
<dbReference type="InterPro" id="IPR036291">
    <property type="entry name" value="NAD(P)-bd_dom_sf"/>
</dbReference>
<dbReference type="GO" id="GO:0070403">
    <property type="term" value="F:NAD+ binding"/>
    <property type="evidence" value="ECO:0007669"/>
    <property type="project" value="InterPro"/>
</dbReference>
<name>A0A5C8Z7M7_9GAMM</name>
<dbReference type="GO" id="GO:0004665">
    <property type="term" value="F:prephenate dehydrogenase (NADP+) activity"/>
    <property type="evidence" value="ECO:0007669"/>
    <property type="project" value="InterPro"/>
</dbReference>
<evidence type="ECO:0000256" key="2">
    <source>
        <dbReference type="ARBA" id="ARBA00007964"/>
    </source>
</evidence>
<dbReference type="RefSeq" id="WP_147712246.1">
    <property type="nucleotide sequence ID" value="NZ_VKAD01000001.1"/>
</dbReference>
<dbReference type="Pfam" id="PF02153">
    <property type="entry name" value="PDH_N"/>
    <property type="match status" value="1"/>
</dbReference>
<dbReference type="InterPro" id="IPR008927">
    <property type="entry name" value="6-PGluconate_DH-like_C_sf"/>
</dbReference>
<dbReference type="PROSITE" id="PS51176">
    <property type="entry name" value="PDH_ADH"/>
    <property type="match status" value="1"/>
</dbReference>
<accession>A0A5C8Z7M7</accession>
<dbReference type="PANTHER" id="PTHR21363:SF0">
    <property type="entry name" value="PREPHENATE DEHYDROGENASE [NADP(+)]"/>
    <property type="match status" value="1"/>
</dbReference>
<protein>
    <recommendedName>
        <fullName evidence="3">prephenate dehydrogenase</fullName>
        <ecNumber evidence="3">1.3.1.12</ecNumber>
    </recommendedName>
</protein>
<dbReference type="Gene3D" id="1.10.3660.10">
    <property type="entry name" value="6-phosphogluconate dehydrogenase C-terminal like domain"/>
    <property type="match status" value="1"/>
</dbReference>
<dbReference type="FunFam" id="3.40.50.720:FF:000208">
    <property type="entry name" value="Prephenate dehydrogenase"/>
    <property type="match status" value="1"/>
</dbReference>
<evidence type="ECO:0000256" key="5">
    <source>
        <dbReference type="ARBA" id="ARBA00022605"/>
    </source>
</evidence>
<dbReference type="GO" id="GO:0008977">
    <property type="term" value="F:prephenate dehydrogenase (NAD+) activity"/>
    <property type="evidence" value="ECO:0007669"/>
    <property type="project" value="UniProtKB-EC"/>
</dbReference>
<keyword evidence="6" id="KW-0560">Oxidoreductase</keyword>
<dbReference type="Pfam" id="PF20463">
    <property type="entry name" value="PDH_C"/>
    <property type="match status" value="1"/>
</dbReference>
<dbReference type="SUPFAM" id="SSF51735">
    <property type="entry name" value="NAD(P)-binding Rossmann-fold domains"/>
    <property type="match status" value="1"/>
</dbReference>
<dbReference type="FunFam" id="1.10.3660.10:FF:000003">
    <property type="entry name" value="Prephenate dehydrogenase"/>
    <property type="match status" value="1"/>
</dbReference>
<dbReference type="EC" id="1.3.1.12" evidence="3"/>
<evidence type="ECO:0000256" key="6">
    <source>
        <dbReference type="ARBA" id="ARBA00023002"/>
    </source>
</evidence>
<dbReference type="Proteomes" id="UP000321764">
    <property type="component" value="Unassembled WGS sequence"/>
</dbReference>
<dbReference type="GO" id="GO:0006571">
    <property type="term" value="P:tyrosine biosynthetic process"/>
    <property type="evidence" value="ECO:0007669"/>
    <property type="project" value="UniProtKB-KW"/>
</dbReference>
<comment type="pathway">
    <text evidence="1">Amino-acid biosynthesis; L-tyrosine biosynthesis; (4-hydroxyphenyl)pyruvate from prephenate (NAD(+) route): step 1/1.</text>
</comment>
<keyword evidence="8" id="KW-0057">Aromatic amino acid biosynthesis</keyword>
<gene>
    <name evidence="11" type="ORF">FME95_00780</name>
</gene>
<dbReference type="Gene3D" id="3.40.50.720">
    <property type="entry name" value="NAD(P)-binding Rossmann-like Domain"/>
    <property type="match status" value="1"/>
</dbReference>
<evidence type="ECO:0000256" key="9">
    <source>
        <dbReference type="ARBA" id="ARBA00049260"/>
    </source>
</evidence>
<comment type="similarity">
    <text evidence="2">Belongs to the prephenate/arogenate dehydrogenase family.</text>
</comment>
<dbReference type="AlphaFoldDB" id="A0A5C8Z7M7"/>
<proteinExistence type="inferred from homology"/>
<dbReference type="OrthoDB" id="9809920at2"/>
<evidence type="ECO:0000256" key="8">
    <source>
        <dbReference type="ARBA" id="ARBA00023141"/>
    </source>
</evidence>
<dbReference type="SUPFAM" id="SSF48179">
    <property type="entry name" value="6-phosphogluconate dehydrogenase C-terminal domain-like"/>
    <property type="match status" value="1"/>
</dbReference>
<evidence type="ECO:0000256" key="3">
    <source>
        <dbReference type="ARBA" id="ARBA00012068"/>
    </source>
</evidence>